<evidence type="ECO:0000313" key="1">
    <source>
        <dbReference type="EMBL" id="CDW76095.1"/>
    </source>
</evidence>
<reference evidence="1 2" key="1">
    <citation type="submission" date="2014-06" db="EMBL/GenBank/DDBJ databases">
        <authorList>
            <person name="Swart Estienne"/>
        </authorList>
    </citation>
    <scope>NUCLEOTIDE SEQUENCE [LARGE SCALE GENOMIC DNA]</scope>
    <source>
        <strain evidence="1 2">130c</strain>
    </source>
</reference>
<evidence type="ECO:0000313" key="2">
    <source>
        <dbReference type="Proteomes" id="UP000039865"/>
    </source>
</evidence>
<name>A0A078A1U7_STYLE</name>
<dbReference type="AlphaFoldDB" id="A0A078A1U7"/>
<keyword evidence="2" id="KW-1185">Reference proteome</keyword>
<protein>
    <submittedName>
        <fullName evidence="1">Uncharacterized protein</fullName>
    </submittedName>
</protein>
<organism evidence="1 2">
    <name type="scientific">Stylonychia lemnae</name>
    <name type="common">Ciliate</name>
    <dbReference type="NCBI Taxonomy" id="5949"/>
    <lineage>
        <taxon>Eukaryota</taxon>
        <taxon>Sar</taxon>
        <taxon>Alveolata</taxon>
        <taxon>Ciliophora</taxon>
        <taxon>Intramacronucleata</taxon>
        <taxon>Spirotrichea</taxon>
        <taxon>Stichotrichia</taxon>
        <taxon>Sporadotrichida</taxon>
        <taxon>Oxytrichidae</taxon>
        <taxon>Stylonychinae</taxon>
        <taxon>Stylonychia</taxon>
    </lineage>
</organism>
<dbReference type="Proteomes" id="UP000039865">
    <property type="component" value="Unassembled WGS sequence"/>
</dbReference>
<gene>
    <name evidence="1" type="primary">Contig1606.g1746</name>
    <name evidence="1" type="ORF">STYLEM_5091</name>
</gene>
<dbReference type="EMBL" id="CCKQ01004945">
    <property type="protein sequence ID" value="CDW76095.1"/>
    <property type="molecule type" value="Genomic_DNA"/>
</dbReference>
<dbReference type="InParanoid" id="A0A078A1U7"/>
<accession>A0A078A1U7</accession>
<proteinExistence type="predicted"/>
<sequence length="322" mass="36592">MFKGDTKQILEGVTQCVLNANFTDVLSLENPDQDQLEIQSFIKKNYPDESYKIQYGQFIIRGMQSYLGAPNLLGAVDSLKLFAREIQLYKLSFNMSGCNQSYPIRTSYLKNAYLQFNQAQNIKGDLFAIVLNGVNTTTNVKNIQTYFDQPDLENTALSFGKLMNPFINMKISGTSMSTQDEKLYFILDKLLCIKGSSTFQNSAQIYNFVKGMGSDFFTSLDQSLAQITSNQTALYHSVFYEMLSSINYLNNNIQSYNNDYGTSVWNTDFINCIALIQGKMINSEQSDLVEKIIFNYQRQSYGELTVNLKSVVSSLCAQSRRR</sequence>